<evidence type="ECO:0000313" key="3">
    <source>
        <dbReference type="Proteomes" id="UP000054783"/>
    </source>
</evidence>
<keyword evidence="1" id="KW-0175">Coiled coil</keyword>
<protein>
    <submittedName>
        <fullName evidence="2">Uncharacterized protein</fullName>
    </submittedName>
</protein>
<reference evidence="2 3" key="1">
    <citation type="submission" date="2015-01" db="EMBL/GenBank/DDBJ databases">
        <title>Evolution of Trichinella species and genotypes.</title>
        <authorList>
            <person name="Korhonen P.K."/>
            <person name="Edoardo P."/>
            <person name="Giuseppe L.R."/>
            <person name="Gasser R.B."/>
        </authorList>
    </citation>
    <scope>NUCLEOTIDE SEQUENCE [LARGE SCALE GENOMIC DNA]</scope>
    <source>
        <strain evidence="2">ISS2496</strain>
    </source>
</reference>
<gene>
    <name evidence="2" type="ORF">T12_13170</name>
</gene>
<keyword evidence="3" id="KW-1185">Reference proteome</keyword>
<proteinExistence type="predicted"/>
<feature type="coiled-coil region" evidence="1">
    <location>
        <begin position="43"/>
        <end position="88"/>
    </location>
</feature>
<name>A0A0V0ZQT6_9BILA</name>
<sequence length="101" mass="11668">MEKIVKYYVELNTGKNNFLQLLEQNVVLFAQFTEDVISHWSFIQHENESLSKLNKQYEQEAEKQRTKVKELKAELIEARSQLAALVASKQALASEKQILAS</sequence>
<organism evidence="2 3">
    <name type="scientific">Trichinella patagoniensis</name>
    <dbReference type="NCBI Taxonomy" id="990121"/>
    <lineage>
        <taxon>Eukaryota</taxon>
        <taxon>Metazoa</taxon>
        <taxon>Ecdysozoa</taxon>
        <taxon>Nematoda</taxon>
        <taxon>Enoplea</taxon>
        <taxon>Dorylaimia</taxon>
        <taxon>Trichinellida</taxon>
        <taxon>Trichinellidae</taxon>
        <taxon>Trichinella</taxon>
    </lineage>
</organism>
<dbReference type="EMBL" id="JYDQ01000107">
    <property type="protein sequence ID" value="KRY14861.1"/>
    <property type="molecule type" value="Genomic_DNA"/>
</dbReference>
<evidence type="ECO:0000256" key="1">
    <source>
        <dbReference type="SAM" id="Coils"/>
    </source>
</evidence>
<accession>A0A0V0ZQT6</accession>
<evidence type="ECO:0000313" key="2">
    <source>
        <dbReference type="EMBL" id="KRY14861.1"/>
    </source>
</evidence>
<dbReference type="AlphaFoldDB" id="A0A0V0ZQT6"/>
<dbReference type="STRING" id="990121.A0A0V0ZQT6"/>
<comment type="caution">
    <text evidence="2">The sequence shown here is derived from an EMBL/GenBank/DDBJ whole genome shotgun (WGS) entry which is preliminary data.</text>
</comment>
<dbReference type="Proteomes" id="UP000054783">
    <property type="component" value="Unassembled WGS sequence"/>
</dbReference>